<feature type="domain" description="N-acetyltransferase" evidence="4">
    <location>
        <begin position="34"/>
        <end position="176"/>
    </location>
</feature>
<feature type="region of interest" description="Disordered" evidence="3">
    <location>
        <begin position="1"/>
        <end position="29"/>
    </location>
</feature>
<dbReference type="InterPro" id="IPR050832">
    <property type="entry name" value="Bact_Acetyltransf"/>
</dbReference>
<keyword evidence="1" id="KW-0808">Transferase</keyword>
<evidence type="ECO:0000256" key="2">
    <source>
        <dbReference type="ARBA" id="ARBA00023315"/>
    </source>
</evidence>
<name>A0A8A4ZH57_9MICO</name>
<evidence type="ECO:0000313" key="5">
    <source>
        <dbReference type="EMBL" id="QTE28978.1"/>
    </source>
</evidence>
<proteinExistence type="predicted"/>
<evidence type="ECO:0000256" key="1">
    <source>
        <dbReference type="ARBA" id="ARBA00022679"/>
    </source>
</evidence>
<organism evidence="5 6">
    <name type="scientific">Pengzhenrongella sicca</name>
    <dbReference type="NCBI Taxonomy" id="2819238"/>
    <lineage>
        <taxon>Bacteria</taxon>
        <taxon>Bacillati</taxon>
        <taxon>Actinomycetota</taxon>
        <taxon>Actinomycetes</taxon>
        <taxon>Micrococcales</taxon>
        <taxon>Pengzhenrongella</taxon>
    </lineage>
</organism>
<dbReference type="GO" id="GO:0016747">
    <property type="term" value="F:acyltransferase activity, transferring groups other than amino-acyl groups"/>
    <property type="evidence" value="ECO:0007669"/>
    <property type="project" value="InterPro"/>
</dbReference>
<evidence type="ECO:0000259" key="4">
    <source>
        <dbReference type="PROSITE" id="PS51186"/>
    </source>
</evidence>
<reference evidence="5" key="1">
    <citation type="submission" date="2021-03" db="EMBL/GenBank/DDBJ databases">
        <title>Pengzhenrongella sicca gen. nov., sp. nov., a new member of suborder Micrococcineae isolated from High-Arctic tundra soil.</title>
        <authorList>
            <person name="Peng F."/>
        </authorList>
    </citation>
    <scope>NUCLEOTIDE SEQUENCE</scope>
    <source>
        <strain evidence="5">LRZ-2</strain>
    </source>
</reference>
<dbReference type="PANTHER" id="PTHR43877">
    <property type="entry name" value="AMINOALKYLPHOSPHONATE N-ACETYLTRANSFERASE-RELATED-RELATED"/>
    <property type="match status" value="1"/>
</dbReference>
<dbReference type="RefSeq" id="WP_227423238.1">
    <property type="nucleotide sequence ID" value="NZ_CP071868.1"/>
</dbReference>
<sequence length="180" mass="19540">MSESTTPANPAVPARPANPAPRLERTTWDDPRAVALRSAMDVEIETRYAPRMAGASAEEIAAVDRVLTVDPRDIRATVLASDPDGTPIAHAALRDLDGEWEVKRVVVAADRRGLGLGRALMAELEAIARAGGARRLILQTGDRQPEAVVLYERIGYTPIPIYEPYVTAIPFSLCFEKLLA</sequence>
<dbReference type="Pfam" id="PF00583">
    <property type="entry name" value="Acetyltransf_1"/>
    <property type="match status" value="1"/>
</dbReference>
<dbReference type="Gene3D" id="3.40.630.30">
    <property type="match status" value="1"/>
</dbReference>
<accession>A0A8A4ZH57</accession>
<gene>
    <name evidence="5" type="ORF">J4E96_16950</name>
</gene>
<dbReference type="Proteomes" id="UP000663937">
    <property type="component" value="Chromosome"/>
</dbReference>
<evidence type="ECO:0000313" key="6">
    <source>
        <dbReference type="Proteomes" id="UP000663937"/>
    </source>
</evidence>
<dbReference type="SUPFAM" id="SSF55729">
    <property type="entry name" value="Acyl-CoA N-acyltransferases (Nat)"/>
    <property type="match status" value="1"/>
</dbReference>
<dbReference type="EMBL" id="CP071868">
    <property type="protein sequence ID" value="QTE28978.1"/>
    <property type="molecule type" value="Genomic_DNA"/>
</dbReference>
<dbReference type="AlphaFoldDB" id="A0A8A4ZH57"/>
<feature type="compositionally biased region" description="Low complexity" evidence="3">
    <location>
        <begin position="7"/>
        <end position="21"/>
    </location>
</feature>
<keyword evidence="2" id="KW-0012">Acyltransferase</keyword>
<dbReference type="CDD" id="cd04301">
    <property type="entry name" value="NAT_SF"/>
    <property type="match status" value="1"/>
</dbReference>
<dbReference type="InterPro" id="IPR016181">
    <property type="entry name" value="Acyl_CoA_acyltransferase"/>
</dbReference>
<keyword evidence="6" id="KW-1185">Reference proteome</keyword>
<dbReference type="InterPro" id="IPR000182">
    <property type="entry name" value="GNAT_dom"/>
</dbReference>
<dbReference type="PANTHER" id="PTHR43877:SF2">
    <property type="entry name" value="AMINOALKYLPHOSPHONATE N-ACETYLTRANSFERASE-RELATED"/>
    <property type="match status" value="1"/>
</dbReference>
<dbReference type="PROSITE" id="PS51186">
    <property type="entry name" value="GNAT"/>
    <property type="match status" value="1"/>
</dbReference>
<protein>
    <submittedName>
        <fullName evidence="5">GNAT family N-acetyltransferase</fullName>
    </submittedName>
</protein>
<dbReference type="KEGG" id="psic:J4E96_16950"/>
<evidence type="ECO:0000256" key="3">
    <source>
        <dbReference type="SAM" id="MobiDB-lite"/>
    </source>
</evidence>